<comment type="subcellular location">
    <subcellularLocation>
        <location evidence="1">Endoplasmic reticulum</location>
    </subcellularLocation>
</comment>
<evidence type="ECO:0000256" key="2">
    <source>
        <dbReference type="ARBA" id="ARBA00022729"/>
    </source>
</evidence>
<evidence type="ECO:0000259" key="6">
    <source>
        <dbReference type="PROSITE" id="PS50076"/>
    </source>
</evidence>
<comment type="caution">
    <text evidence="7">The sequence shown here is derived from an EMBL/GenBank/DDBJ whole genome shotgun (WGS) entry which is preliminary data.</text>
</comment>
<keyword evidence="4" id="KW-0802">TPR repeat</keyword>
<dbReference type="RefSeq" id="WP_193911463.1">
    <property type="nucleotide sequence ID" value="NZ_JADEXG010000076.1"/>
</dbReference>
<dbReference type="Gene3D" id="1.10.287.110">
    <property type="entry name" value="DnaJ domain"/>
    <property type="match status" value="1"/>
</dbReference>
<dbReference type="PANTHER" id="PTHR44140:SF2">
    <property type="entry name" value="LD25575P"/>
    <property type="match status" value="1"/>
</dbReference>
<evidence type="ECO:0000313" key="8">
    <source>
        <dbReference type="Proteomes" id="UP000636505"/>
    </source>
</evidence>
<dbReference type="CDD" id="cd06257">
    <property type="entry name" value="DnaJ"/>
    <property type="match status" value="1"/>
</dbReference>
<dbReference type="Pfam" id="PF13414">
    <property type="entry name" value="TPR_11"/>
    <property type="match status" value="1"/>
</dbReference>
<dbReference type="SMART" id="SM00271">
    <property type="entry name" value="DnaJ"/>
    <property type="match status" value="1"/>
</dbReference>
<dbReference type="PROSITE" id="PS50076">
    <property type="entry name" value="DNAJ_2"/>
    <property type="match status" value="1"/>
</dbReference>
<organism evidence="7 8">
    <name type="scientific">Vasconcelosia minhoensis LEGE 07310</name>
    <dbReference type="NCBI Taxonomy" id="915328"/>
    <lineage>
        <taxon>Bacteria</taxon>
        <taxon>Bacillati</taxon>
        <taxon>Cyanobacteriota</taxon>
        <taxon>Cyanophyceae</taxon>
        <taxon>Nodosilineales</taxon>
        <taxon>Cymatolegaceae</taxon>
        <taxon>Vasconcelosia</taxon>
        <taxon>Vasconcelosia minhoensis</taxon>
    </lineage>
</organism>
<proteinExistence type="predicted"/>
<sequence length="307" mass="34764">MSPTASATDWTRFIEQDPYALLGVPVNADERQILKRYRQIAKQLHPDKQLDKDLASSEFARQIMAQLVNPAYQRLKQAKTRSETLTTMRFQVKCLVQTPPPPPPASSAQQLLRLPDNEVDARYDQAVGQLAQAQFTSASVFHSAVTELNQLNLSFLRRKVQEPSLAPKRTELMLAPPPPTPLTKADEPPIDYAEMYRTRAQTYLKQQNYVAAVQELREALKLEPKNAEFHSLIGQAYYVQKMHGMARAHFRQTLNISPNHGVARKYARILEIEDLPSQPSSPGRPGEPPAPSISTHLTGWFSRFRSR</sequence>
<feature type="domain" description="J" evidence="6">
    <location>
        <begin position="17"/>
        <end position="88"/>
    </location>
</feature>
<dbReference type="InterPro" id="IPR019734">
    <property type="entry name" value="TPR_rpt"/>
</dbReference>
<dbReference type="PRINTS" id="PR00625">
    <property type="entry name" value="JDOMAIN"/>
</dbReference>
<dbReference type="GO" id="GO:0051087">
    <property type="term" value="F:protein-folding chaperone binding"/>
    <property type="evidence" value="ECO:0007669"/>
    <property type="project" value="TreeGrafter"/>
</dbReference>
<feature type="region of interest" description="Disordered" evidence="5">
    <location>
        <begin position="275"/>
        <end position="298"/>
    </location>
</feature>
<dbReference type="Proteomes" id="UP000636505">
    <property type="component" value="Unassembled WGS sequence"/>
</dbReference>
<accession>A0A8J7DPM9</accession>
<dbReference type="EMBL" id="JADEXG010000076">
    <property type="protein sequence ID" value="MBE9079970.1"/>
    <property type="molecule type" value="Genomic_DNA"/>
</dbReference>
<dbReference type="GO" id="GO:0051787">
    <property type="term" value="F:misfolded protein binding"/>
    <property type="evidence" value="ECO:0007669"/>
    <property type="project" value="TreeGrafter"/>
</dbReference>
<evidence type="ECO:0000256" key="3">
    <source>
        <dbReference type="ARBA" id="ARBA00022824"/>
    </source>
</evidence>
<dbReference type="AlphaFoldDB" id="A0A8J7DPM9"/>
<gene>
    <name evidence="7" type="ORF">IQ241_22215</name>
</gene>
<dbReference type="InterPro" id="IPR001623">
    <property type="entry name" value="DnaJ_domain"/>
</dbReference>
<evidence type="ECO:0000313" key="7">
    <source>
        <dbReference type="EMBL" id="MBE9079970.1"/>
    </source>
</evidence>
<feature type="repeat" description="TPR" evidence="4">
    <location>
        <begin position="193"/>
        <end position="226"/>
    </location>
</feature>
<feature type="repeat" description="TPR" evidence="4">
    <location>
        <begin position="227"/>
        <end position="260"/>
    </location>
</feature>
<dbReference type="GO" id="GO:0034975">
    <property type="term" value="P:protein folding in endoplasmic reticulum"/>
    <property type="evidence" value="ECO:0007669"/>
    <property type="project" value="TreeGrafter"/>
</dbReference>
<dbReference type="PANTHER" id="PTHR44140">
    <property type="entry name" value="LD25575P"/>
    <property type="match status" value="1"/>
</dbReference>
<keyword evidence="2" id="KW-0732">Signal</keyword>
<evidence type="ECO:0000256" key="1">
    <source>
        <dbReference type="ARBA" id="ARBA00004240"/>
    </source>
</evidence>
<dbReference type="InterPro" id="IPR051727">
    <property type="entry name" value="DnaJ_C3_Co-chaperones"/>
</dbReference>
<protein>
    <submittedName>
        <fullName evidence="7">Tetratricopeptide repeat protein</fullName>
    </submittedName>
</protein>
<dbReference type="InterPro" id="IPR011990">
    <property type="entry name" value="TPR-like_helical_dom_sf"/>
</dbReference>
<evidence type="ECO:0000256" key="4">
    <source>
        <dbReference type="PROSITE-ProRule" id="PRU00339"/>
    </source>
</evidence>
<reference evidence="7" key="1">
    <citation type="submission" date="2020-10" db="EMBL/GenBank/DDBJ databases">
        <authorList>
            <person name="Castelo-Branco R."/>
            <person name="Eusebio N."/>
            <person name="Adriana R."/>
            <person name="Vieira A."/>
            <person name="Brugerolle De Fraissinette N."/>
            <person name="Rezende De Castro R."/>
            <person name="Schneider M.P."/>
            <person name="Vasconcelos V."/>
            <person name="Leao P.N."/>
        </authorList>
    </citation>
    <scope>NUCLEOTIDE SEQUENCE</scope>
    <source>
        <strain evidence="7">LEGE 07310</strain>
    </source>
</reference>
<dbReference type="Gene3D" id="1.25.40.10">
    <property type="entry name" value="Tetratricopeptide repeat domain"/>
    <property type="match status" value="1"/>
</dbReference>
<dbReference type="SMART" id="SM00028">
    <property type="entry name" value="TPR"/>
    <property type="match status" value="3"/>
</dbReference>
<dbReference type="PROSITE" id="PS50005">
    <property type="entry name" value="TPR"/>
    <property type="match status" value="2"/>
</dbReference>
<evidence type="ECO:0000256" key="5">
    <source>
        <dbReference type="SAM" id="MobiDB-lite"/>
    </source>
</evidence>
<keyword evidence="8" id="KW-1185">Reference proteome</keyword>
<dbReference type="InterPro" id="IPR036869">
    <property type="entry name" value="J_dom_sf"/>
</dbReference>
<keyword evidence="3" id="KW-0256">Endoplasmic reticulum</keyword>
<dbReference type="SUPFAM" id="SSF46565">
    <property type="entry name" value="Chaperone J-domain"/>
    <property type="match status" value="1"/>
</dbReference>
<dbReference type="SUPFAM" id="SSF48452">
    <property type="entry name" value="TPR-like"/>
    <property type="match status" value="1"/>
</dbReference>
<name>A0A8J7DPM9_9CYAN</name>
<dbReference type="Pfam" id="PF00226">
    <property type="entry name" value="DnaJ"/>
    <property type="match status" value="1"/>
</dbReference>